<evidence type="ECO:0000313" key="1">
    <source>
        <dbReference type="EMBL" id="CCH00492.1"/>
    </source>
</evidence>
<name>I0K8N9_9BACT</name>
<keyword evidence="2" id="KW-1185">Reference proteome</keyword>
<dbReference type="EMBL" id="HE796683">
    <property type="protein sequence ID" value="CCH00492.1"/>
    <property type="molecule type" value="Genomic_DNA"/>
</dbReference>
<gene>
    <name evidence="1" type="ORF">FAES_2483</name>
</gene>
<sequence length="49" mass="5615">MYGFAPIVAHELNYLVVAWFDKLSLAAFPLGKQTAPDPDRANRYWLNFS</sequence>
<dbReference type="Proteomes" id="UP000011058">
    <property type="component" value="Chromosome"/>
</dbReference>
<accession>I0K8N9</accession>
<reference evidence="1 2" key="1">
    <citation type="journal article" date="2012" name="J. Bacteriol.">
        <title>Genome Sequence of Fibrella aestuarina BUZ 2T, a Filamentous Marine Bacterium.</title>
        <authorList>
            <person name="Filippini M."/>
            <person name="Qi W."/>
            <person name="Blom J."/>
            <person name="Goesmann A."/>
            <person name="Smits T.H."/>
            <person name="Bagheri H.C."/>
        </authorList>
    </citation>
    <scope>NUCLEOTIDE SEQUENCE [LARGE SCALE GENOMIC DNA]</scope>
    <source>
        <strain evidence="2">BUZ 2T</strain>
    </source>
</reference>
<dbReference type="KEGG" id="fae:FAES_2483"/>
<evidence type="ECO:0000313" key="2">
    <source>
        <dbReference type="Proteomes" id="UP000011058"/>
    </source>
</evidence>
<dbReference type="AlphaFoldDB" id="I0K8N9"/>
<dbReference type="STRING" id="1166018.FAES_2483"/>
<dbReference type="HOGENOM" id="CLU_3135910_0_0_10"/>
<proteinExistence type="predicted"/>
<organism evidence="1 2">
    <name type="scientific">Fibrella aestuarina BUZ 2</name>
    <dbReference type="NCBI Taxonomy" id="1166018"/>
    <lineage>
        <taxon>Bacteria</taxon>
        <taxon>Pseudomonadati</taxon>
        <taxon>Bacteroidota</taxon>
        <taxon>Cytophagia</taxon>
        <taxon>Cytophagales</taxon>
        <taxon>Spirosomataceae</taxon>
        <taxon>Fibrella</taxon>
    </lineage>
</organism>
<protein>
    <submittedName>
        <fullName evidence="1">Uncharacterized protein</fullName>
    </submittedName>
</protein>